<dbReference type="EMBL" id="JABCKV010000028">
    <property type="protein sequence ID" value="KAG5646031.1"/>
    <property type="molecule type" value="Genomic_DNA"/>
</dbReference>
<dbReference type="AlphaFoldDB" id="A0A9P7KBQ6"/>
<proteinExistence type="predicted"/>
<reference evidence="1" key="2">
    <citation type="submission" date="2021-10" db="EMBL/GenBank/DDBJ databases">
        <title>Phylogenomics reveals ancestral predisposition of the termite-cultivated fungus Termitomyces towards a domesticated lifestyle.</title>
        <authorList>
            <person name="Auxier B."/>
            <person name="Grum-Grzhimaylo A."/>
            <person name="Cardenas M.E."/>
            <person name="Lodge J.D."/>
            <person name="Laessoe T."/>
            <person name="Pedersen O."/>
            <person name="Smith M.E."/>
            <person name="Kuyper T.W."/>
            <person name="Franco-Molano E.A."/>
            <person name="Baroni T.J."/>
            <person name="Aanen D.K."/>
        </authorList>
    </citation>
    <scope>NUCLEOTIDE SEQUENCE</scope>
    <source>
        <strain evidence="1">AP01</strain>
        <tissue evidence="1">Mycelium</tissue>
    </source>
</reference>
<dbReference type="Proteomes" id="UP000775547">
    <property type="component" value="Unassembled WGS sequence"/>
</dbReference>
<organism evidence="1 2">
    <name type="scientific">Asterophora parasitica</name>
    <dbReference type="NCBI Taxonomy" id="117018"/>
    <lineage>
        <taxon>Eukaryota</taxon>
        <taxon>Fungi</taxon>
        <taxon>Dikarya</taxon>
        <taxon>Basidiomycota</taxon>
        <taxon>Agaricomycotina</taxon>
        <taxon>Agaricomycetes</taxon>
        <taxon>Agaricomycetidae</taxon>
        <taxon>Agaricales</taxon>
        <taxon>Tricholomatineae</taxon>
        <taxon>Lyophyllaceae</taxon>
        <taxon>Asterophora</taxon>
    </lineage>
</organism>
<evidence type="ECO:0000313" key="1">
    <source>
        <dbReference type="EMBL" id="KAG5646031.1"/>
    </source>
</evidence>
<gene>
    <name evidence="1" type="ORF">DXG03_004633</name>
</gene>
<dbReference type="OrthoDB" id="3226064at2759"/>
<evidence type="ECO:0000313" key="2">
    <source>
        <dbReference type="Proteomes" id="UP000775547"/>
    </source>
</evidence>
<name>A0A9P7KBQ6_9AGAR</name>
<sequence length="260" mass="29346">MATHVPPLAAPHDIDDLSSNLLWVAASLRGGSFLDNIDTFTEEEKQLSARLHTYFGLTVSDIRQAARVRSRAFVYDMRNYHQGTQYGPLDASGRVNWVHVQAIHHVVSMHVVDLQEDENFEFAIFPMSIPFTQIVIPPGVDFDKEQDWAGVAGLWRVSFCFCDHRELLRYNESDVDSNGNLDISIFEASDYGEVFRSLDVNFTVVETTADPEHPNRPIIRFHGEMPDVTSTMTGFVKMTPDNQVLWHFVCTVLLSGGIAN</sequence>
<accession>A0A9P7KBQ6</accession>
<protein>
    <submittedName>
        <fullName evidence="1">Uncharacterized protein</fullName>
    </submittedName>
</protein>
<reference evidence="1" key="1">
    <citation type="submission" date="2020-07" db="EMBL/GenBank/DDBJ databases">
        <authorList>
            <person name="Nieuwenhuis M."/>
            <person name="Van De Peppel L.J.J."/>
        </authorList>
    </citation>
    <scope>NUCLEOTIDE SEQUENCE</scope>
    <source>
        <strain evidence="1">AP01</strain>
        <tissue evidence="1">Mycelium</tissue>
    </source>
</reference>
<keyword evidence="2" id="KW-1185">Reference proteome</keyword>
<comment type="caution">
    <text evidence="1">The sequence shown here is derived from an EMBL/GenBank/DDBJ whole genome shotgun (WGS) entry which is preliminary data.</text>
</comment>